<feature type="domain" description="Aldehyde oxidase/xanthine dehydrogenase a/b hammerhead" evidence="1">
    <location>
        <begin position="28"/>
        <end position="135"/>
    </location>
</feature>
<dbReference type="InterPro" id="IPR000674">
    <property type="entry name" value="Ald_Oxase/Xan_DH_a/b"/>
</dbReference>
<dbReference type="PANTHER" id="PTHR11908">
    <property type="entry name" value="XANTHINE DEHYDROGENASE"/>
    <property type="match status" value="1"/>
</dbReference>
<dbReference type="InterPro" id="IPR036856">
    <property type="entry name" value="Ald_Oxase/Xan_DH_a/b_sf"/>
</dbReference>
<dbReference type="GO" id="GO:0016491">
    <property type="term" value="F:oxidoreductase activity"/>
    <property type="evidence" value="ECO:0007669"/>
    <property type="project" value="InterPro"/>
</dbReference>
<name>A0A9X2DSK3_9BACI</name>
<dbReference type="EMBL" id="JAMBOL010000024">
    <property type="protein sequence ID" value="MCM3715921.1"/>
    <property type="molecule type" value="Genomic_DNA"/>
</dbReference>
<proteinExistence type="predicted"/>
<dbReference type="RefSeq" id="WP_251224614.1">
    <property type="nucleotide sequence ID" value="NZ_JAMBOL010000024.1"/>
</dbReference>
<dbReference type="GO" id="GO:0005506">
    <property type="term" value="F:iron ion binding"/>
    <property type="evidence" value="ECO:0007669"/>
    <property type="project" value="InterPro"/>
</dbReference>
<evidence type="ECO:0000259" key="1">
    <source>
        <dbReference type="SMART" id="SM01008"/>
    </source>
</evidence>
<dbReference type="InterPro" id="IPR037165">
    <property type="entry name" value="AldOxase/xan_DH_Mopterin-bd_sf"/>
</dbReference>
<dbReference type="Pfam" id="PF01315">
    <property type="entry name" value="Ald_Xan_dh_C"/>
    <property type="match status" value="1"/>
</dbReference>
<gene>
    <name evidence="2" type="ORF">M3202_17845</name>
</gene>
<evidence type="ECO:0000313" key="3">
    <source>
        <dbReference type="Proteomes" id="UP001139179"/>
    </source>
</evidence>
<dbReference type="SUPFAM" id="SSF54665">
    <property type="entry name" value="CO dehydrogenase molybdoprotein N-domain-like"/>
    <property type="match status" value="1"/>
</dbReference>
<accession>A0A9X2DSK3</accession>
<dbReference type="InterPro" id="IPR016208">
    <property type="entry name" value="Ald_Oxase/xanthine_DH-like"/>
</dbReference>
<dbReference type="Pfam" id="PF20256">
    <property type="entry name" value="MoCoBD_2"/>
    <property type="match status" value="1"/>
</dbReference>
<dbReference type="Proteomes" id="UP001139179">
    <property type="component" value="Unassembled WGS sequence"/>
</dbReference>
<keyword evidence="3" id="KW-1185">Reference proteome</keyword>
<protein>
    <submittedName>
        <fullName evidence="2">Xanthine dehydrogenase family protein molybdopterin-binding subunit</fullName>
    </submittedName>
</protein>
<dbReference type="Gene3D" id="3.90.1170.50">
    <property type="entry name" value="Aldehyde oxidase/xanthine dehydrogenase, a/b hammerhead"/>
    <property type="match status" value="1"/>
</dbReference>
<organism evidence="2 3">
    <name type="scientific">Halalkalibacter oceani</name>
    <dbReference type="NCBI Taxonomy" id="1653776"/>
    <lineage>
        <taxon>Bacteria</taxon>
        <taxon>Bacillati</taxon>
        <taxon>Bacillota</taxon>
        <taxon>Bacilli</taxon>
        <taxon>Bacillales</taxon>
        <taxon>Bacillaceae</taxon>
        <taxon>Halalkalibacter</taxon>
    </lineage>
</organism>
<dbReference type="InterPro" id="IPR046867">
    <property type="entry name" value="AldOxase/xan_DH_MoCoBD2"/>
</dbReference>
<dbReference type="SMART" id="SM01008">
    <property type="entry name" value="Ald_Xan_dh_C"/>
    <property type="match status" value="1"/>
</dbReference>
<evidence type="ECO:0000313" key="2">
    <source>
        <dbReference type="EMBL" id="MCM3715921.1"/>
    </source>
</evidence>
<dbReference type="Gene3D" id="3.30.365.10">
    <property type="entry name" value="Aldehyde oxidase/xanthine dehydrogenase, molybdopterin binding domain"/>
    <property type="match status" value="4"/>
</dbReference>
<dbReference type="SUPFAM" id="SSF56003">
    <property type="entry name" value="Molybdenum cofactor-binding domain"/>
    <property type="match status" value="1"/>
</dbReference>
<dbReference type="Pfam" id="PF02738">
    <property type="entry name" value="MoCoBD_1"/>
    <property type="match status" value="1"/>
</dbReference>
<dbReference type="AlphaFoldDB" id="A0A9X2DSK3"/>
<reference evidence="2" key="1">
    <citation type="submission" date="2022-05" db="EMBL/GenBank/DDBJ databases">
        <title>Comparative Genomics of Spacecraft Associated Microbes.</title>
        <authorList>
            <person name="Tran M.T."/>
            <person name="Wright A."/>
            <person name="Seuylemezian A."/>
            <person name="Eisen J."/>
            <person name="Coil D."/>
        </authorList>
    </citation>
    <scope>NUCLEOTIDE SEQUENCE</scope>
    <source>
        <strain evidence="2">214.1.1</strain>
    </source>
</reference>
<sequence>MKNEPLQAEKHWLIGKSEPKIDGYQKVTGDLRYIDDTVLPGMLYGAILRSPHSHARIRKIDTGKAEALKGVRAVITAADTEKVKFSFRPEQADNLVLCDEYVRFIGDEVAAVAAETPEIAEQALELIEVDYEMLPAVYHYQDALKEESARVHQEADSNIAHEMHTEYGDVEAAFAKAAYIYEDHFETSKQAHCCLETRACIAEFDQSGRLTVRSQTQTPHTLRKELAMVLNLPISQVRVIRMPVGGGFGNRLVMDMKEPIAAFLAKKTKKPVRISNSRQEEFMTARPRYPYQITLKTAVTKEGEIIARHCTATVDNGAYNDKGPNTMSYCENVNSCFYRVPNTKFDGYIAYTNNQYCTGFRGFGNPQITFAIESQMDLIADRLGIDPARFRLLNAHSRDEVTSSGKIIDTESMRDTLEVAMEKARWQEKRELYAKQPENATKRRGIGLACMLQSGGGSRGYGFNSTEAFVKISEEGQVTIITPAVEIGQGPQTAMAQIAGEVLGVPSRSIHIIDHDTDIIPFDLGTWGSRTTFVNGIAVQEAAEQARNELLELAGKMFALPPADLICRDGKIGPADQWEKAVDFAEVTRYAAYTEGRTVSGKGRFFDPEAPKFKRGEGSHNFPNLVYGCQIAEVEVDVETGQVKVLNIVAAHDVGKAINPKAVEGQLEGGIIQGVGYALTEGVVEQEGRNRNPSFLDYKILSSSDIPEMEIIIVEDLENKGPFKAKGVGEQGIVPTAPAIANAISNAIGARIYDLPMKPEKILSALGQL</sequence>
<dbReference type="PANTHER" id="PTHR11908:SF157">
    <property type="entry name" value="XANTHINE DEHYDROGENASE SUBUNIT D-RELATED"/>
    <property type="match status" value="1"/>
</dbReference>
<comment type="caution">
    <text evidence="2">The sequence shown here is derived from an EMBL/GenBank/DDBJ whole genome shotgun (WGS) entry which is preliminary data.</text>
</comment>
<dbReference type="InterPro" id="IPR008274">
    <property type="entry name" value="AldOxase/xan_DH_MoCoBD1"/>
</dbReference>